<evidence type="ECO:0000313" key="1">
    <source>
        <dbReference type="EMBL" id="AGK61498.1"/>
    </source>
</evidence>
<dbReference type="RefSeq" id="WP_015591096.1">
    <property type="nucleotide sequence ID" value="NC_021169.1"/>
</dbReference>
<keyword evidence="2" id="KW-1185">Reference proteome</keyword>
<dbReference type="HOGENOM" id="CLU_3112863_0_0_2"/>
<dbReference type="AlphaFoldDB" id="N0BET1"/>
<dbReference type="GeneID" id="54768339"/>
<proteinExistence type="predicted"/>
<organism evidence="1 2">
    <name type="scientific">Archaeoglobus sulfaticallidus PM70-1</name>
    <dbReference type="NCBI Taxonomy" id="387631"/>
    <lineage>
        <taxon>Archaea</taxon>
        <taxon>Methanobacteriati</taxon>
        <taxon>Methanobacteriota</taxon>
        <taxon>Archaeoglobi</taxon>
        <taxon>Archaeoglobales</taxon>
        <taxon>Archaeoglobaceae</taxon>
        <taxon>Archaeoglobus</taxon>
    </lineage>
</organism>
<dbReference type="STRING" id="387631.Asulf_01515"/>
<protein>
    <submittedName>
        <fullName evidence="1">Uncharacterized protein</fullName>
    </submittedName>
</protein>
<evidence type="ECO:0000313" key="2">
    <source>
        <dbReference type="Proteomes" id="UP000013307"/>
    </source>
</evidence>
<name>N0BET1_9EURY</name>
<dbReference type="EMBL" id="CP005290">
    <property type="protein sequence ID" value="AGK61498.1"/>
    <property type="molecule type" value="Genomic_DNA"/>
</dbReference>
<dbReference type="Proteomes" id="UP000013307">
    <property type="component" value="Chromosome"/>
</dbReference>
<gene>
    <name evidence="1" type="ORF">Asulf_01515</name>
</gene>
<accession>N0BET1</accession>
<reference evidence="1 2" key="1">
    <citation type="journal article" date="2013" name="Genome Announc.">
        <title>Complete Genome Sequence of the Thermophilic and Facultatively Chemolithoautotrophic Sulfate Reducer Archaeoglobus sulfaticallidus Strain PM70-1T.</title>
        <authorList>
            <person name="Stokke R."/>
            <person name="Hocking W.P."/>
            <person name="Steinsbu B.O."/>
            <person name="Steen I.H."/>
        </authorList>
    </citation>
    <scope>NUCLEOTIDE SEQUENCE [LARGE SCALE GENOMIC DNA]</scope>
    <source>
        <strain evidence="1">PM70-1</strain>
    </source>
</reference>
<dbReference type="KEGG" id="ast:Asulf_01515"/>
<sequence>MKLKLVNAPTYISKEFRLKKGEVVEVEDKKVAERMLETGLFEEVKEKSKK</sequence>